<gene>
    <name evidence="3" type="ORF">B0H17DRAFT_1140524</name>
</gene>
<feature type="domain" description="Holliday junction resolvase Gen1 C-terminal" evidence="2">
    <location>
        <begin position="270"/>
        <end position="317"/>
    </location>
</feature>
<evidence type="ECO:0000256" key="1">
    <source>
        <dbReference type="SAM" id="MobiDB-lite"/>
    </source>
</evidence>
<evidence type="ECO:0000313" key="3">
    <source>
        <dbReference type="EMBL" id="KAJ7675094.1"/>
    </source>
</evidence>
<name>A0AAD7D265_MYCRO</name>
<dbReference type="AlphaFoldDB" id="A0AAD7D265"/>
<comment type="caution">
    <text evidence="3">The sequence shown here is derived from an EMBL/GenBank/DDBJ whole genome shotgun (WGS) entry which is preliminary data.</text>
</comment>
<dbReference type="Proteomes" id="UP001221757">
    <property type="component" value="Unassembled WGS sequence"/>
</dbReference>
<dbReference type="Pfam" id="PF18380">
    <property type="entry name" value="GEN1_C"/>
    <property type="match status" value="1"/>
</dbReference>
<proteinExistence type="predicted"/>
<organism evidence="3 4">
    <name type="scientific">Mycena rosella</name>
    <name type="common">Pink bonnet</name>
    <name type="synonym">Agaricus rosellus</name>
    <dbReference type="NCBI Taxonomy" id="1033263"/>
    <lineage>
        <taxon>Eukaryota</taxon>
        <taxon>Fungi</taxon>
        <taxon>Dikarya</taxon>
        <taxon>Basidiomycota</taxon>
        <taxon>Agaricomycotina</taxon>
        <taxon>Agaricomycetes</taxon>
        <taxon>Agaricomycetidae</taxon>
        <taxon>Agaricales</taxon>
        <taxon>Marasmiineae</taxon>
        <taxon>Mycenaceae</taxon>
        <taxon>Mycena</taxon>
    </lineage>
</organism>
<reference evidence="3" key="1">
    <citation type="submission" date="2023-03" db="EMBL/GenBank/DDBJ databases">
        <title>Massive genome expansion in bonnet fungi (Mycena s.s.) driven by repeated elements and novel gene families across ecological guilds.</title>
        <authorList>
            <consortium name="Lawrence Berkeley National Laboratory"/>
            <person name="Harder C.B."/>
            <person name="Miyauchi S."/>
            <person name="Viragh M."/>
            <person name="Kuo A."/>
            <person name="Thoen E."/>
            <person name="Andreopoulos B."/>
            <person name="Lu D."/>
            <person name="Skrede I."/>
            <person name="Drula E."/>
            <person name="Henrissat B."/>
            <person name="Morin E."/>
            <person name="Kohler A."/>
            <person name="Barry K."/>
            <person name="LaButti K."/>
            <person name="Morin E."/>
            <person name="Salamov A."/>
            <person name="Lipzen A."/>
            <person name="Mereny Z."/>
            <person name="Hegedus B."/>
            <person name="Baldrian P."/>
            <person name="Stursova M."/>
            <person name="Weitz H."/>
            <person name="Taylor A."/>
            <person name="Grigoriev I.V."/>
            <person name="Nagy L.G."/>
            <person name="Martin F."/>
            <person name="Kauserud H."/>
        </authorList>
    </citation>
    <scope>NUCLEOTIDE SEQUENCE</scope>
    <source>
        <strain evidence="3">CBHHK067</strain>
    </source>
</reference>
<protein>
    <recommendedName>
        <fullName evidence="2">Holliday junction resolvase Gen1 C-terminal domain-containing protein</fullName>
    </recommendedName>
</protein>
<evidence type="ECO:0000259" key="2">
    <source>
        <dbReference type="Pfam" id="PF18380"/>
    </source>
</evidence>
<evidence type="ECO:0000313" key="4">
    <source>
        <dbReference type="Proteomes" id="UP001221757"/>
    </source>
</evidence>
<dbReference type="InterPro" id="IPR041177">
    <property type="entry name" value="GEN1_C"/>
</dbReference>
<keyword evidence="4" id="KW-1185">Reference proteome</keyword>
<sequence>MEKPSFASEPICDLYYVCLIPHLPRSASLDLSGNKAHPALDVNGNASKHHVMMYTADAVRSTVGLTRGALLLFALLAGGDYQSRSSNATVRNEQQLQAFLVGWRAEINAELCSNSRGHLKQRHTSLTIPPDFPDLEVLVNYASRSGPQQEHRRWRGQLRNRYYQAEFSDWGHRSAIIKRFRTLLWQSAVMHILRRAALLADDKERENLMRAGAENPVINAPLQPTPSDSVGTPASLVRRSLGFADPNARFAAAFVNKGTQNEVVPDTHPLLVKVVGTRSHVSTDALLEFRVEVCPHQLAALADSGIKGTREAPDASDQNMRMWIPAVMLQQVHPALVDDYFEKPARGKGKGKARDDESDSGATVTPPAAKRRR</sequence>
<dbReference type="EMBL" id="JARKIE010000153">
    <property type="protein sequence ID" value="KAJ7675094.1"/>
    <property type="molecule type" value="Genomic_DNA"/>
</dbReference>
<feature type="region of interest" description="Disordered" evidence="1">
    <location>
        <begin position="340"/>
        <end position="373"/>
    </location>
</feature>
<accession>A0AAD7D265</accession>